<protein>
    <submittedName>
        <fullName evidence="1">Uncharacterized protein</fullName>
    </submittedName>
</protein>
<sequence>MLDRLLRILEGGLRNRWERAIVSSLRHTRNFHSATATMFLNESGFRAALEKTPVSSERGGFVTMGTQDGDDISSHESHLMPNWCQGWTCYPLSGGGHTILAGANEIRLIFARFLMDLVIHLLEGLTNPLIDNIELNPSSIYQHRLMAINTSGLKLPFHVVVWSIRFIMLTDLAKEIEHNCLQLCGMFPADGWSVALSYIVDGCNDRGEKNPTLNGRFISFVYRRTFFFIT</sequence>
<comment type="caution">
    <text evidence="1">The sequence shown here is derived from an EMBL/GenBank/DDBJ whole genome shotgun (WGS) entry which is preliminary data.</text>
</comment>
<accession>A0AAV4UJB1</accession>
<keyword evidence="2" id="KW-1185">Reference proteome</keyword>
<gene>
    <name evidence="1" type="ORF">CDAR_316661</name>
</gene>
<organism evidence="1 2">
    <name type="scientific">Caerostris darwini</name>
    <dbReference type="NCBI Taxonomy" id="1538125"/>
    <lineage>
        <taxon>Eukaryota</taxon>
        <taxon>Metazoa</taxon>
        <taxon>Ecdysozoa</taxon>
        <taxon>Arthropoda</taxon>
        <taxon>Chelicerata</taxon>
        <taxon>Arachnida</taxon>
        <taxon>Araneae</taxon>
        <taxon>Araneomorphae</taxon>
        <taxon>Entelegynae</taxon>
        <taxon>Araneoidea</taxon>
        <taxon>Araneidae</taxon>
        <taxon>Caerostris</taxon>
    </lineage>
</organism>
<dbReference type="AlphaFoldDB" id="A0AAV4UJB1"/>
<evidence type="ECO:0000313" key="1">
    <source>
        <dbReference type="EMBL" id="GIY57853.1"/>
    </source>
</evidence>
<name>A0AAV4UJB1_9ARAC</name>
<dbReference type="Proteomes" id="UP001054837">
    <property type="component" value="Unassembled WGS sequence"/>
</dbReference>
<dbReference type="EMBL" id="BPLQ01011427">
    <property type="protein sequence ID" value="GIY57853.1"/>
    <property type="molecule type" value="Genomic_DNA"/>
</dbReference>
<evidence type="ECO:0000313" key="2">
    <source>
        <dbReference type="Proteomes" id="UP001054837"/>
    </source>
</evidence>
<reference evidence="1 2" key="1">
    <citation type="submission" date="2021-06" db="EMBL/GenBank/DDBJ databases">
        <title>Caerostris darwini draft genome.</title>
        <authorList>
            <person name="Kono N."/>
            <person name="Arakawa K."/>
        </authorList>
    </citation>
    <scope>NUCLEOTIDE SEQUENCE [LARGE SCALE GENOMIC DNA]</scope>
</reference>
<proteinExistence type="predicted"/>